<accession>A0A5B9QI67</accession>
<keyword evidence="1" id="KW-1133">Transmembrane helix</keyword>
<dbReference type="EMBL" id="CP042913">
    <property type="protein sequence ID" value="QEG36696.1"/>
    <property type="molecule type" value="Genomic_DNA"/>
</dbReference>
<dbReference type="OrthoDB" id="252486at2"/>
<gene>
    <name evidence="3" type="ORF">Pr1d_40320</name>
</gene>
<dbReference type="RefSeq" id="WP_148075016.1">
    <property type="nucleotide sequence ID" value="NZ_CP042913.1"/>
</dbReference>
<keyword evidence="1" id="KW-0812">Transmembrane</keyword>
<dbReference type="InterPro" id="IPR047589">
    <property type="entry name" value="DUF11_rpt"/>
</dbReference>
<organism evidence="3 4">
    <name type="scientific">Bythopirellula goksoeyrii</name>
    <dbReference type="NCBI Taxonomy" id="1400387"/>
    <lineage>
        <taxon>Bacteria</taxon>
        <taxon>Pseudomonadati</taxon>
        <taxon>Planctomycetota</taxon>
        <taxon>Planctomycetia</taxon>
        <taxon>Pirellulales</taxon>
        <taxon>Lacipirellulaceae</taxon>
        <taxon>Bythopirellula</taxon>
    </lineage>
</organism>
<evidence type="ECO:0000259" key="2">
    <source>
        <dbReference type="Pfam" id="PF01345"/>
    </source>
</evidence>
<feature type="transmembrane region" description="Helical" evidence="1">
    <location>
        <begin position="20"/>
        <end position="40"/>
    </location>
</feature>
<dbReference type="Pfam" id="PF01345">
    <property type="entry name" value="DUF11"/>
    <property type="match status" value="1"/>
</dbReference>
<dbReference type="InterPro" id="IPR001434">
    <property type="entry name" value="OmcB-like_DUF11"/>
</dbReference>
<feature type="domain" description="DUF11" evidence="2">
    <location>
        <begin position="328"/>
        <end position="415"/>
    </location>
</feature>
<keyword evidence="4" id="KW-1185">Reference proteome</keyword>
<keyword evidence="1" id="KW-0472">Membrane</keyword>
<dbReference type="KEGG" id="bgok:Pr1d_40320"/>
<dbReference type="AlphaFoldDB" id="A0A5B9QI67"/>
<dbReference type="Proteomes" id="UP000323917">
    <property type="component" value="Chromosome"/>
</dbReference>
<dbReference type="NCBIfam" id="TIGR01451">
    <property type="entry name" value="B_ant_repeat"/>
    <property type="match status" value="1"/>
</dbReference>
<evidence type="ECO:0000313" key="4">
    <source>
        <dbReference type="Proteomes" id="UP000323917"/>
    </source>
</evidence>
<proteinExistence type="predicted"/>
<evidence type="ECO:0000256" key="1">
    <source>
        <dbReference type="SAM" id="Phobius"/>
    </source>
</evidence>
<protein>
    <recommendedName>
        <fullName evidence="2">DUF11 domain-containing protein</fullName>
    </recommendedName>
</protein>
<sequence length="416" mass="45095">MQPSAHYYTTTPNTGRPPLWFRYVVVAVVLLVLCSCRAVTPQGQLASNPQLAQQASPFAAAVPQRQVMPAVYMPDSHMPPPVARQAEYAAGIRPAQCNMPGCSCCSGCGDCAIVGPRDEYLCDGGDKGLPAGVKEDWKIDGLEQEDTVAHYDTVDGRTLITPSNQVCIYAPRFGVVRRVIDLHEYESYDAAGGFGQTTALAKIDEQERAVPSINKLEPNINRVEDPASLLLERQQPGEIARDERLAAEIGTLSPYCDLQVVKAGILTGDEKVKITRASLAAITWTGDQAPQITIDSRNAVAAVSDRQPGVIYHLEEPNKPCLRLIKLSSCGSAKQGEIVEFTLRLDNVGNREMGNVTVVDNLTTRLEYVPDSAKASVEADFSTEPNSGGSEVLRWEIKEPLDAGAGVILQFKCKVR</sequence>
<name>A0A5B9QI67_9BACT</name>
<evidence type="ECO:0000313" key="3">
    <source>
        <dbReference type="EMBL" id="QEG36696.1"/>
    </source>
</evidence>
<reference evidence="3 4" key="1">
    <citation type="submission" date="2019-08" db="EMBL/GenBank/DDBJ databases">
        <title>Deep-cultivation of Planctomycetes and their phenomic and genomic characterization uncovers novel biology.</title>
        <authorList>
            <person name="Wiegand S."/>
            <person name="Jogler M."/>
            <person name="Boedeker C."/>
            <person name="Pinto D."/>
            <person name="Vollmers J."/>
            <person name="Rivas-Marin E."/>
            <person name="Kohn T."/>
            <person name="Peeters S.H."/>
            <person name="Heuer A."/>
            <person name="Rast P."/>
            <person name="Oberbeckmann S."/>
            <person name="Bunk B."/>
            <person name="Jeske O."/>
            <person name="Meyerdierks A."/>
            <person name="Storesund J.E."/>
            <person name="Kallscheuer N."/>
            <person name="Luecker S."/>
            <person name="Lage O.M."/>
            <person name="Pohl T."/>
            <person name="Merkel B.J."/>
            <person name="Hornburger P."/>
            <person name="Mueller R.-W."/>
            <person name="Bruemmer F."/>
            <person name="Labrenz M."/>
            <person name="Spormann A.M."/>
            <person name="Op den Camp H."/>
            <person name="Overmann J."/>
            <person name="Amann R."/>
            <person name="Jetten M.S.M."/>
            <person name="Mascher T."/>
            <person name="Medema M.H."/>
            <person name="Devos D.P."/>
            <person name="Kaster A.-K."/>
            <person name="Ovreas L."/>
            <person name="Rohde M."/>
            <person name="Galperin M.Y."/>
            <person name="Jogler C."/>
        </authorList>
    </citation>
    <scope>NUCLEOTIDE SEQUENCE [LARGE SCALE GENOMIC DNA]</scope>
    <source>
        <strain evidence="3 4">Pr1d</strain>
    </source>
</reference>